<accession>A0A8D4VMR0</accession>
<evidence type="ECO:0000313" key="3">
    <source>
        <dbReference type="Proteomes" id="UP000824988"/>
    </source>
</evidence>
<proteinExistence type="predicted"/>
<organism evidence="2 3">
    <name type="scientific">Methylogaea oryzae</name>
    <dbReference type="NCBI Taxonomy" id="1295382"/>
    <lineage>
        <taxon>Bacteria</taxon>
        <taxon>Pseudomonadati</taxon>
        <taxon>Pseudomonadota</taxon>
        <taxon>Gammaproteobacteria</taxon>
        <taxon>Methylococcales</taxon>
        <taxon>Methylococcaceae</taxon>
        <taxon>Methylogaea</taxon>
    </lineage>
</organism>
<protein>
    <submittedName>
        <fullName evidence="2">Uncharacterized protein</fullName>
    </submittedName>
</protein>
<evidence type="ECO:0000313" key="2">
    <source>
        <dbReference type="EMBL" id="BBL70342.1"/>
    </source>
</evidence>
<dbReference type="AlphaFoldDB" id="A0A8D4VMR0"/>
<gene>
    <name evidence="2" type="ORF">MoryE10_09480</name>
</gene>
<keyword evidence="3" id="KW-1185">Reference proteome</keyword>
<reference evidence="2" key="1">
    <citation type="submission" date="2019-06" db="EMBL/GenBank/DDBJ databases">
        <title>Complete genome sequence of Methylogaea oryzae strain JCM16910.</title>
        <authorList>
            <person name="Asakawa S."/>
        </authorList>
    </citation>
    <scope>NUCLEOTIDE SEQUENCE</scope>
    <source>
        <strain evidence="2">E10</strain>
    </source>
</reference>
<dbReference type="Proteomes" id="UP000824988">
    <property type="component" value="Chromosome"/>
</dbReference>
<name>A0A8D4VMR0_9GAMM</name>
<dbReference type="RefSeq" id="WP_054774886.1">
    <property type="nucleotide sequence ID" value="NZ_AP019782.1"/>
</dbReference>
<sequence>MTTSAAQKLAERNRRLAILIALTLAPRYRLPVADLRAHLDDIGYPCSLDLLRCECAWLVETRLARWHNHDVVELTERGQDVATGNSEVPGVGKPGPGA</sequence>
<dbReference type="EMBL" id="AP019782">
    <property type="protein sequence ID" value="BBL70342.1"/>
    <property type="molecule type" value="Genomic_DNA"/>
</dbReference>
<dbReference type="KEGG" id="moz:MoryE10_09480"/>
<evidence type="ECO:0000256" key="1">
    <source>
        <dbReference type="SAM" id="MobiDB-lite"/>
    </source>
</evidence>
<feature type="region of interest" description="Disordered" evidence="1">
    <location>
        <begin position="78"/>
        <end position="98"/>
    </location>
</feature>